<dbReference type="Proteomes" id="UP000192472">
    <property type="component" value="Unassembled WGS sequence"/>
</dbReference>
<feature type="domain" description="DinB-like" evidence="2">
    <location>
        <begin position="14"/>
        <end position="170"/>
    </location>
</feature>
<dbReference type="InterPro" id="IPR024775">
    <property type="entry name" value="DinB-like"/>
</dbReference>
<evidence type="ECO:0000313" key="4">
    <source>
        <dbReference type="Proteomes" id="UP000192472"/>
    </source>
</evidence>
<dbReference type="STRING" id="692418.SAMN04488029_0450"/>
<keyword evidence="1" id="KW-0175">Coiled coil</keyword>
<name>A0A1W2G616_REIFA</name>
<dbReference type="AlphaFoldDB" id="A0A1W2G616"/>
<keyword evidence="4" id="KW-1185">Reference proteome</keyword>
<dbReference type="SUPFAM" id="SSF109854">
    <property type="entry name" value="DinB/YfiT-like putative metalloenzymes"/>
    <property type="match status" value="1"/>
</dbReference>
<dbReference type="Gene3D" id="1.20.120.450">
    <property type="entry name" value="dinb family like domain"/>
    <property type="match status" value="1"/>
</dbReference>
<dbReference type="OrthoDB" id="979115at2"/>
<sequence>MALRNEILMAFDSLEDKRRNLEERLDLMDAELFVIPEANKKWSINQVLSHLSNSEFGTVRYIKKKMLGLDTVGKRDFASKVRSKLLKWLLDSPVRFKMPKQLPEPSNEYSFEKLKSQFEKNRSEIKDLIETFPEESLDKLIFKHPFAGRFSLLQAITFLEDHYNHHVKQIDRILKAIENRGKLG</sequence>
<dbReference type="RefSeq" id="WP_084370791.1">
    <property type="nucleotide sequence ID" value="NZ_FWYF01000001.1"/>
</dbReference>
<dbReference type="InterPro" id="IPR034660">
    <property type="entry name" value="DinB/YfiT-like"/>
</dbReference>
<evidence type="ECO:0000256" key="1">
    <source>
        <dbReference type="SAM" id="Coils"/>
    </source>
</evidence>
<protein>
    <submittedName>
        <fullName evidence="3">DinB superfamily protein</fullName>
    </submittedName>
</protein>
<gene>
    <name evidence="3" type="ORF">SAMN04488029_0450</name>
</gene>
<evidence type="ECO:0000313" key="3">
    <source>
        <dbReference type="EMBL" id="SMD32110.1"/>
    </source>
</evidence>
<evidence type="ECO:0000259" key="2">
    <source>
        <dbReference type="Pfam" id="PF12867"/>
    </source>
</evidence>
<reference evidence="3 4" key="1">
    <citation type="submission" date="2017-04" db="EMBL/GenBank/DDBJ databases">
        <authorList>
            <person name="Afonso C.L."/>
            <person name="Miller P.J."/>
            <person name="Scott M.A."/>
            <person name="Spackman E."/>
            <person name="Goraichik I."/>
            <person name="Dimitrov K.M."/>
            <person name="Suarez D.L."/>
            <person name="Swayne D.E."/>
        </authorList>
    </citation>
    <scope>NUCLEOTIDE SEQUENCE [LARGE SCALE GENOMIC DNA]</scope>
    <source>
        <strain evidence="3 4">DSM 26133</strain>
    </source>
</reference>
<feature type="coiled-coil region" evidence="1">
    <location>
        <begin position="4"/>
        <end position="31"/>
    </location>
</feature>
<proteinExistence type="predicted"/>
<organism evidence="3 4">
    <name type="scientific">Reichenbachiella faecimaris</name>
    <dbReference type="NCBI Taxonomy" id="692418"/>
    <lineage>
        <taxon>Bacteria</taxon>
        <taxon>Pseudomonadati</taxon>
        <taxon>Bacteroidota</taxon>
        <taxon>Cytophagia</taxon>
        <taxon>Cytophagales</taxon>
        <taxon>Reichenbachiellaceae</taxon>
        <taxon>Reichenbachiella</taxon>
    </lineage>
</organism>
<dbReference type="Pfam" id="PF12867">
    <property type="entry name" value="DinB_2"/>
    <property type="match status" value="1"/>
</dbReference>
<accession>A0A1W2G616</accession>
<dbReference type="EMBL" id="FWYF01000001">
    <property type="protein sequence ID" value="SMD32110.1"/>
    <property type="molecule type" value="Genomic_DNA"/>
</dbReference>